<evidence type="ECO:0000313" key="1">
    <source>
        <dbReference type="EMBL" id="CBH74949.1"/>
    </source>
</evidence>
<comment type="caution">
    <text evidence="1">The sequence shown here is derived from an EMBL/GenBank/DDBJ whole genome shotgun (WGS) entry which is preliminary data.</text>
</comment>
<reference evidence="1" key="1">
    <citation type="submission" date="2009-10" db="EMBL/GenBank/DDBJ databases">
        <title>Diversity of trophic interactions inside an arsenic-rich microbial ecosystem.</title>
        <authorList>
            <person name="Bertin P.N."/>
            <person name="Heinrich-Salmeron A."/>
            <person name="Pelletier E."/>
            <person name="Goulhen-Chollet F."/>
            <person name="Arsene-Ploetze F."/>
            <person name="Gallien S."/>
            <person name="Calteau A."/>
            <person name="Vallenet D."/>
            <person name="Casiot C."/>
            <person name="Chane-Woon-Ming B."/>
            <person name="Giloteaux L."/>
            <person name="Barakat M."/>
            <person name="Bonnefoy V."/>
            <person name="Bruneel O."/>
            <person name="Chandler M."/>
            <person name="Cleiss J."/>
            <person name="Duran R."/>
            <person name="Elbaz-Poulichet F."/>
            <person name="Fonknechten N."/>
            <person name="Lauga B."/>
            <person name="Mornico D."/>
            <person name="Ortet P."/>
            <person name="Schaeffer C."/>
            <person name="Siguier P."/>
            <person name="Alexander Thil Smith A."/>
            <person name="Van Dorsselaer A."/>
            <person name="Weissenbach J."/>
            <person name="Medigue C."/>
            <person name="Le Paslier D."/>
        </authorList>
    </citation>
    <scope>NUCLEOTIDE SEQUENCE</scope>
</reference>
<proteinExistence type="predicted"/>
<dbReference type="EMBL" id="CABL01000005">
    <property type="protein sequence ID" value="CBH74949.1"/>
    <property type="molecule type" value="Genomic_DNA"/>
</dbReference>
<organism evidence="1">
    <name type="scientific">mine drainage metagenome</name>
    <dbReference type="NCBI Taxonomy" id="410659"/>
    <lineage>
        <taxon>unclassified sequences</taxon>
        <taxon>metagenomes</taxon>
        <taxon>ecological metagenomes</taxon>
    </lineage>
</organism>
<protein>
    <submittedName>
        <fullName evidence="1">Uncharacterized protein</fullName>
    </submittedName>
</protein>
<sequence>MIGVAAGLVVGVALGLVIGVAVGPALVPGMLPEPLDPPPPPQAARVNAIAAQAARSGWRRFIVRSPSCDSESVMGLG</sequence>
<name>E6PER3_9ZZZZ</name>
<dbReference type="AlphaFoldDB" id="E6PER3"/>
<accession>E6PER3</accession>
<gene>
    <name evidence="1" type="ORF">CARN1_0124</name>
</gene>